<reference evidence="2" key="1">
    <citation type="journal article" date="2023" name="Front. Plant Sci.">
        <title>Chromosomal-level genome assembly of Melastoma candidum provides insights into trichome evolution.</title>
        <authorList>
            <person name="Zhong Y."/>
            <person name="Wu W."/>
            <person name="Sun C."/>
            <person name="Zou P."/>
            <person name="Liu Y."/>
            <person name="Dai S."/>
            <person name="Zhou R."/>
        </authorList>
    </citation>
    <scope>NUCLEOTIDE SEQUENCE [LARGE SCALE GENOMIC DNA]</scope>
</reference>
<keyword evidence="2" id="KW-1185">Reference proteome</keyword>
<gene>
    <name evidence="1" type="ORF">MLD38_031257</name>
</gene>
<organism evidence="1 2">
    <name type="scientific">Melastoma candidum</name>
    <dbReference type="NCBI Taxonomy" id="119954"/>
    <lineage>
        <taxon>Eukaryota</taxon>
        <taxon>Viridiplantae</taxon>
        <taxon>Streptophyta</taxon>
        <taxon>Embryophyta</taxon>
        <taxon>Tracheophyta</taxon>
        <taxon>Spermatophyta</taxon>
        <taxon>Magnoliopsida</taxon>
        <taxon>eudicotyledons</taxon>
        <taxon>Gunneridae</taxon>
        <taxon>Pentapetalae</taxon>
        <taxon>rosids</taxon>
        <taxon>malvids</taxon>
        <taxon>Myrtales</taxon>
        <taxon>Melastomataceae</taxon>
        <taxon>Melastomatoideae</taxon>
        <taxon>Melastomateae</taxon>
        <taxon>Melastoma</taxon>
    </lineage>
</organism>
<proteinExistence type="predicted"/>
<name>A0ACB9MQB3_9MYRT</name>
<evidence type="ECO:0000313" key="2">
    <source>
        <dbReference type="Proteomes" id="UP001057402"/>
    </source>
</evidence>
<accession>A0ACB9MQB3</accession>
<sequence>MGCVNHELETIMLRPSNLLCIFVFIFSILLILCSTSVSGVPDTDLVYGICNENTTTEGSPIDQAINEVIVDLILYTFKQGMVHYTTATVDPYSCFGHSICHLQLNEQDCKACLRSAEKQIQEDCPLTIRADLQLVDCSIRFELYRFVE</sequence>
<dbReference type="Proteomes" id="UP001057402">
    <property type="component" value="Chromosome 9"/>
</dbReference>
<protein>
    <submittedName>
        <fullName evidence="1">Uncharacterized protein</fullName>
    </submittedName>
</protein>
<comment type="caution">
    <text evidence="1">The sequence shown here is derived from an EMBL/GenBank/DDBJ whole genome shotgun (WGS) entry which is preliminary data.</text>
</comment>
<evidence type="ECO:0000313" key="1">
    <source>
        <dbReference type="EMBL" id="KAI4325893.1"/>
    </source>
</evidence>
<dbReference type="EMBL" id="CM042888">
    <property type="protein sequence ID" value="KAI4325893.1"/>
    <property type="molecule type" value="Genomic_DNA"/>
</dbReference>